<dbReference type="Pfam" id="PF10346">
    <property type="entry name" value="Con-6"/>
    <property type="match status" value="2"/>
</dbReference>
<keyword evidence="3" id="KW-1185">Reference proteome</keyword>
<feature type="compositionally biased region" description="Basic and acidic residues" evidence="1">
    <location>
        <begin position="108"/>
        <end position="119"/>
    </location>
</feature>
<feature type="region of interest" description="Disordered" evidence="1">
    <location>
        <begin position="70"/>
        <end position="204"/>
    </location>
</feature>
<feature type="compositionally biased region" description="Basic and acidic residues" evidence="1">
    <location>
        <begin position="133"/>
        <end position="150"/>
    </location>
</feature>
<organism evidence="2 3">
    <name type="scientific">Paramarasmius palmivorus</name>
    <dbReference type="NCBI Taxonomy" id="297713"/>
    <lineage>
        <taxon>Eukaryota</taxon>
        <taxon>Fungi</taxon>
        <taxon>Dikarya</taxon>
        <taxon>Basidiomycota</taxon>
        <taxon>Agaricomycotina</taxon>
        <taxon>Agaricomycetes</taxon>
        <taxon>Agaricomycetidae</taxon>
        <taxon>Agaricales</taxon>
        <taxon>Marasmiineae</taxon>
        <taxon>Marasmiaceae</taxon>
        <taxon>Paramarasmius</taxon>
    </lineage>
</organism>
<dbReference type="AlphaFoldDB" id="A0AAW0C1J0"/>
<comment type="caution">
    <text evidence="2">The sequence shown here is derived from an EMBL/GenBank/DDBJ whole genome shotgun (WGS) entry which is preliminary data.</text>
</comment>
<evidence type="ECO:0000256" key="1">
    <source>
        <dbReference type="SAM" id="MobiDB-lite"/>
    </source>
</evidence>
<dbReference type="GO" id="GO:0005737">
    <property type="term" value="C:cytoplasm"/>
    <property type="evidence" value="ECO:0007669"/>
    <property type="project" value="TreeGrafter"/>
</dbReference>
<evidence type="ECO:0000313" key="3">
    <source>
        <dbReference type="Proteomes" id="UP001383192"/>
    </source>
</evidence>
<dbReference type="EMBL" id="JAYKXP010000062">
    <property type="protein sequence ID" value="KAK7032620.1"/>
    <property type="molecule type" value="Genomic_DNA"/>
</dbReference>
<reference evidence="2 3" key="1">
    <citation type="submission" date="2024-01" db="EMBL/GenBank/DDBJ databases">
        <title>A draft genome for a cacao thread blight-causing isolate of Paramarasmius palmivorus.</title>
        <authorList>
            <person name="Baruah I.K."/>
            <person name="Bukari Y."/>
            <person name="Amoako-Attah I."/>
            <person name="Meinhardt L.W."/>
            <person name="Bailey B.A."/>
            <person name="Cohen S.P."/>
        </authorList>
    </citation>
    <scope>NUCLEOTIDE SEQUENCE [LARGE SCALE GENOMIC DNA]</scope>
    <source>
        <strain evidence="2 3">GH-12</strain>
    </source>
</reference>
<feature type="compositionally biased region" description="Acidic residues" evidence="1">
    <location>
        <begin position="191"/>
        <end position="204"/>
    </location>
</feature>
<evidence type="ECO:0000313" key="2">
    <source>
        <dbReference type="EMBL" id="KAK7032620.1"/>
    </source>
</evidence>
<feature type="region of interest" description="Disordered" evidence="1">
    <location>
        <begin position="1"/>
        <end position="53"/>
    </location>
</feature>
<dbReference type="Proteomes" id="UP001383192">
    <property type="component" value="Unassembled WGS sequence"/>
</dbReference>
<dbReference type="PANTHER" id="PTHR36576">
    <property type="entry name" value="UPF0654 PROTEIN C11D3.01C-RELATED"/>
    <property type="match status" value="1"/>
</dbReference>
<gene>
    <name evidence="2" type="ORF">VNI00_012883</name>
</gene>
<proteinExistence type="predicted"/>
<name>A0AAW0C1J0_9AGAR</name>
<dbReference type="InterPro" id="IPR052670">
    <property type="entry name" value="UPF0654_domain"/>
</dbReference>
<sequence>MTSPSKNPKRVAAGLKATLRNPNTSEETKARVNQRLQELKMQGEGENTPTQAVVGDEHKTADATEELASQFKLPNATHQEIPNMSSSKNPERVAAGLKGTLNNPNVSDEAKARASERLNDMGVSETSTTTAATERETPIRQMRASERDVDSAPALKGAVNNGEGPKIVEDAAVSLDDEDEYKPQGDVLAQDPEDEKYEYGYDDF</sequence>
<accession>A0AAW0C1J0</accession>
<feature type="compositionally biased region" description="Polar residues" evidence="1">
    <location>
        <begin position="76"/>
        <end position="88"/>
    </location>
</feature>
<protein>
    <submittedName>
        <fullName evidence="2">Uncharacterized protein</fullName>
    </submittedName>
</protein>
<dbReference type="InterPro" id="IPR018824">
    <property type="entry name" value="Conidiation-specific_6"/>
</dbReference>
<dbReference type="PANTHER" id="PTHR36576:SF1">
    <property type="entry name" value="UPF0654 PROTEIN C11D3.01C-RELATED"/>
    <property type="match status" value="1"/>
</dbReference>